<dbReference type="Proteomes" id="UP000807306">
    <property type="component" value="Unassembled WGS sequence"/>
</dbReference>
<dbReference type="InterPro" id="IPR017972">
    <property type="entry name" value="Cyt_P450_CS"/>
</dbReference>
<evidence type="ECO:0000256" key="3">
    <source>
        <dbReference type="ARBA" id="ARBA00010617"/>
    </source>
</evidence>
<dbReference type="CDD" id="cd11065">
    <property type="entry name" value="CYP64-like"/>
    <property type="match status" value="1"/>
</dbReference>
<comment type="pathway">
    <text evidence="2">Secondary metabolite biosynthesis.</text>
</comment>
<dbReference type="InterPro" id="IPR002401">
    <property type="entry name" value="Cyt_P450_E_grp-I"/>
</dbReference>
<comment type="cofactor">
    <cofactor evidence="1 9">
        <name>heme</name>
        <dbReference type="ChEBI" id="CHEBI:30413"/>
    </cofactor>
</comment>
<gene>
    <name evidence="11" type="ORF">CPB83DRAFT_371642</name>
</gene>
<evidence type="ECO:0000313" key="12">
    <source>
        <dbReference type="Proteomes" id="UP000807306"/>
    </source>
</evidence>
<dbReference type="PANTHER" id="PTHR46300:SF1">
    <property type="entry name" value="P450, PUTATIVE (EUROFUNG)-RELATED"/>
    <property type="match status" value="1"/>
</dbReference>
<dbReference type="InterPro" id="IPR036396">
    <property type="entry name" value="Cyt_P450_sf"/>
</dbReference>
<dbReference type="PRINTS" id="PR00463">
    <property type="entry name" value="EP450I"/>
</dbReference>
<evidence type="ECO:0000256" key="4">
    <source>
        <dbReference type="ARBA" id="ARBA00022617"/>
    </source>
</evidence>
<feature type="binding site" description="axial binding residue" evidence="9">
    <location>
        <position position="430"/>
    </location>
    <ligand>
        <name>heme</name>
        <dbReference type="ChEBI" id="CHEBI:30413"/>
    </ligand>
    <ligandPart>
        <name>Fe</name>
        <dbReference type="ChEBI" id="CHEBI:18248"/>
    </ligandPart>
</feature>
<organism evidence="11 12">
    <name type="scientific">Crepidotus variabilis</name>
    <dbReference type="NCBI Taxonomy" id="179855"/>
    <lineage>
        <taxon>Eukaryota</taxon>
        <taxon>Fungi</taxon>
        <taxon>Dikarya</taxon>
        <taxon>Basidiomycota</taxon>
        <taxon>Agaricomycotina</taxon>
        <taxon>Agaricomycetes</taxon>
        <taxon>Agaricomycetidae</taxon>
        <taxon>Agaricales</taxon>
        <taxon>Agaricineae</taxon>
        <taxon>Crepidotaceae</taxon>
        <taxon>Crepidotus</taxon>
    </lineage>
</organism>
<evidence type="ECO:0000256" key="10">
    <source>
        <dbReference type="RuleBase" id="RU000461"/>
    </source>
</evidence>
<protein>
    <submittedName>
        <fullName evidence="11">Cytochrome P450</fullName>
    </submittedName>
</protein>
<dbReference type="OrthoDB" id="2789670at2759"/>
<dbReference type="Gene3D" id="1.10.630.10">
    <property type="entry name" value="Cytochrome P450"/>
    <property type="match status" value="1"/>
</dbReference>
<proteinExistence type="inferred from homology"/>
<keyword evidence="12" id="KW-1185">Reference proteome</keyword>
<accession>A0A9P6EFF1</accession>
<dbReference type="PRINTS" id="PR00385">
    <property type="entry name" value="P450"/>
</dbReference>
<dbReference type="SUPFAM" id="SSF48264">
    <property type="entry name" value="Cytochrome P450"/>
    <property type="match status" value="1"/>
</dbReference>
<evidence type="ECO:0000256" key="9">
    <source>
        <dbReference type="PIRSR" id="PIRSR602401-1"/>
    </source>
</evidence>
<evidence type="ECO:0000256" key="5">
    <source>
        <dbReference type="ARBA" id="ARBA00022723"/>
    </source>
</evidence>
<evidence type="ECO:0000256" key="8">
    <source>
        <dbReference type="ARBA" id="ARBA00023033"/>
    </source>
</evidence>
<keyword evidence="5 9" id="KW-0479">Metal-binding</keyword>
<keyword evidence="8 10" id="KW-0503">Monooxygenase</keyword>
<dbReference type="PANTHER" id="PTHR46300">
    <property type="entry name" value="P450, PUTATIVE (EUROFUNG)-RELATED-RELATED"/>
    <property type="match status" value="1"/>
</dbReference>
<dbReference type="InterPro" id="IPR050364">
    <property type="entry name" value="Cytochrome_P450_fung"/>
</dbReference>
<dbReference type="GO" id="GO:0004497">
    <property type="term" value="F:monooxygenase activity"/>
    <property type="evidence" value="ECO:0007669"/>
    <property type="project" value="UniProtKB-KW"/>
</dbReference>
<evidence type="ECO:0000256" key="1">
    <source>
        <dbReference type="ARBA" id="ARBA00001971"/>
    </source>
</evidence>
<evidence type="ECO:0000313" key="11">
    <source>
        <dbReference type="EMBL" id="KAF9527922.1"/>
    </source>
</evidence>
<comment type="caution">
    <text evidence="11">The sequence shown here is derived from an EMBL/GenBank/DDBJ whole genome shotgun (WGS) entry which is preliminary data.</text>
</comment>
<dbReference type="GO" id="GO:0016705">
    <property type="term" value="F:oxidoreductase activity, acting on paired donors, with incorporation or reduction of molecular oxygen"/>
    <property type="evidence" value="ECO:0007669"/>
    <property type="project" value="InterPro"/>
</dbReference>
<dbReference type="AlphaFoldDB" id="A0A9P6EFF1"/>
<keyword evidence="7 9" id="KW-0408">Iron</keyword>
<keyword evidence="4 9" id="KW-0349">Heme</keyword>
<keyword evidence="6 10" id="KW-0560">Oxidoreductase</keyword>
<evidence type="ECO:0000256" key="6">
    <source>
        <dbReference type="ARBA" id="ARBA00023002"/>
    </source>
</evidence>
<dbReference type="GO" id="GO:0020037">
    <property type="term" value="F:heme binding"/>
    <property type="evidence" value="ECO:0007669"/>
    <property type="project" value="InterPro"/>
</dbReference>
<comment type="similarity">
    <text evidence="3 10">Belongs to the cytochrome P450 family.</text>
</comment>
<dbReference type="InterPro" id="IPR001128">
    <property type="entry name" value="Cyt_P450"/>
</dbReference>
<dbReference type="GO" id="GO:0005506">
    <property type="term" value="F:iron ion binding"/>
    <property type="evidence" value="ECO:0007669"/>
    <property type="project" value="InterPro"/>
</dbReference>
<reference evidence="11" key="1">
    <citation type="submission" date="2020-11" db="EMBL/GenBank/DDBJ databases">
        <authorList>
            <consortium name="DOE Joint Genome Institute"/>
            <person name="Ahrendt S."/>
            <person name="Riley R."/>
            <person name="Andreopoulos W."/>
            <person name="Labutti K."/>
            <person name="Pangilinan J."/>
            <person name="Ruiz-Duenas F.J."/>
            <person name="Barrasa J.M."/>
            <person name="Sanchez-Garcia M."/>
            <person name="Camarero S."/>
            <person name="Miyauchi S."/>
            <person name="Serrano A."/>
            <person name="Linde D."/>
            <person name="Babiker R."/>
            <person name="Drula E."/>
            <person name="Ayuso-Fernandez I."/>
            <person name="Pacheco R."/>
            <person name="Padilla G."/>
            <person name="Ferreira P."/>
            <person name="Barriuso J."/>
            <person name="Kellner H."/>
            <person name="Castanera R."/>
            <person name="Alfaro M."/>
            <person name="Ramirez L."/>
            <person name="Pisabarro A.G."/>
            <person name="Kuo A."/>
            <person name="Tritt A."/>
            <person name="Lipzen A."/>
            <person name="He G."/>
            <person name="Yan M."/>
            <person name="Ng V."/>
            <person name="Cullen D."/>
            <person name="Martin F."/>
            <person name="Rosso M.-N."/>
            <person name="Henrissat B."/>
            <person name="Hibbett D."/>
            <person name="Martinez A.T."/>
            <person name="Grigoriev I.V."/>
        </authorList>
    </citation>
    <scope>NUCLEOTIDE SEQUENCE</scope>
    <source>
        <strain evidence="11">CBS 506.95</strain>
    </source>
</reference>
<dbReference type="EMBL" id="MU157857">
    <property type="protein sequence ID" value="KAF9527922.1"/>
    <property type="molecule type" value="Genomic_DNA"/>
</dbReference>
<name>A0A9P6EFF1_9AGAR</name>
<sequence length="501" mass="56505">MNSLFDLTTIAAFSLSFTLFAVIRQWLTRKILPLPPGPSGNLIFGTSIPSSFPYRHFEKLTQEYGPMISFRQGLTTVVVIGRLDAATDVMEKQGALTADRPRSITAGEILSGGMRTLFTPFGDRFKRMRRALHTHLQPKLLTAYAPVQMRNAKQLVFDIVDDPKNFQHHSTRYSASILMSIAYGMKIRSYDDPEVLAIRRCLSRLAANFRPGHWKVEDFPFLRYIPGYLKELYEGHLDELTLFKNLFGSVREQLRNDVETPHSFAKYLLESQDSLPFSENEAAYLAGTMYGAGTDTTSSMINVCIMAAAAYPELQQWVWEELEQNIGKDKPPTMSDQESLPRTMAWVLEAFRWRPVTAGGFAHKASKDIISNGYLIPKGASVYGNIWSVNRDPTYFPDPEIFNPKRWINVEGRLRSDLRAYSFGFGRRVCPGQHVATSSVFIATALLLWAFDISSTRGAPIDVWGFTDGANAHPLPFSATFKPRFSPTLEAVKSLFDEYDA</sequence>
<evidence type="ECO:0000256" key="7">
    <source>
        <dbReference type="ARBA" id="ARBA00023004"/>
    </source>
</evidence>
<dbReference type="Pfam" id="PF00067">
    <property type="entry name" value="p450"/>
    <property type="match status" value="1"/>
</dbReference>
<dbReference type="PROSITE" id="PS00086">
    <property type="entry name" value="CYTOCHROME_P450"/>
    <property type="match status" value="1"/>
</dbReference>
<evidence type="ECO:0000256" key="2">
    <source>
        <dbReference type="ARBA" id="ARBA00005179"/>
    </source>
</evidence>